<dbReference type="AlphaFoldDB" id="F4C2P6"/>
<organism evidence="1">
    <name type="scientific">Sphingobacterium sp. (strain 21)</name>
    <dbReference type="NCBI Taxonomy" id="743722"/>
    <lineage>
        <taxon>Bacteria</taxon>
        <taxon>Pseudomonadati</taxon>
        <taxon>Bacteroidota</taxon>
        <taxon>Sphingobacteriia</taxon>
        <taxon>Sphingobacteriales</taxon>
        <taxon>Sphingobacteriaceae</taxon>
        <taxon>Sphingobacterium</taxon>
    </lineage>
</organism>
<name>F4C2P6_SPHS2</name>
<sequence>MQYVKKQKLAQWKLIALKWITFKLLWQIRRKLKNHNISFVYRKVLSL</sequence>
<evidence type="ECO:0000313" key="1">
    <source>
        <dbReference type="EMBL" id="ADZ80725.1"/>
    </source>
</evidence>
<dbReference type="EMBL" id="CP002584">
    <property type="protein sequence ID" value="ADZ80725.1"/>
    <property type="molecule type" value="Genomic_DNA"/>
</dbReference>
<protein>
    <submittedName>
        <fullName evidence="1">Uncharacterized protein</fullName>
    </submittedName>
</protein>
<dbReference type="KEGG" id="shg:Sph21_4196"/>
<dbReference type="HOGENOM" id="CLU_3173324_0_0_10"/>
<reference evidence="1" key="1">
    <citation type="submission" date="2011-03" db="EMBL/GenBank/DDBJ databases">
        <title>Complete sequence of Sphingobacterium sp. 21.</title>
        <authorList>
            <consortium name="US DOE Joint Genome Institute"/>
            <person name="Lucas S."/>
            <person name="Copeland A."/>
            <person name="Lapidus A."/>
            <person name="Cheng J.-F."/>
            <person name="Goodwin L."/>
            <person name="Pitluck S."/>
            <person name="Davenport K."/>
            <person name="Detter J.C."/>
            <person name="Han C."/>
            <person name="Tapia R."/>
            <person name="Land M."/>
            <person name="Hauser L."/>
            <person name="Kyrpides N."/>
            <person name="Ivanova N."/>
            <person name="Ovchinnikova G."/>
            <person name="Pagani I."/>
            <person name="Siebers A.K."/>
            <person name="Allgaier M."/>
            <person name="Thelen M.P."/>
            <person name="Hugenholtz P."/>
            <person name="Woyke T."/>
        </authorList>
    </citation>
    <scope>NUCLEOTIDE SEQUENCE</scope>
    <source>
        <strain evidence="1">21</strain>
    </source>
</reference>
<accession>F4C2P6</accession>
<proteinExistence type="predicted"/>
<gene>
    <name evidence="1" type="ordered locus">Sph21_4196</name>
</gene>
<dbReference type="STRING" id="743722.Sph21_4196"/>